<dbReference type="Proteomes" id="UP001165986">
    <property type="component" value="Unassembled WGS sequence"/>
</dbReference>
<keyword evidence="1" id="KW-0472">Membrane</keyword>
<accession>A0AA40T1B8</accession>
<protein>
    <submittedName>
        <fullName evidence="2">Uncharacterized protein</fullName>
    </submittedName>
</protein>
<name>A0AA40T1B8_9NOST</name>
<keyword evidence="1" id="KW-0812">Transmembrane</keyword>
<dbReference type="AlphaFoldDB" id="A0AA40T1B8"/>
<dbReference type="RefSeq" id="WP_191759954.1">
    <property type="nucleotide sequence ID" value="NZ_VJXY01000030.1"/>
</dbReference>
<proteinExistence type="predicted"/>
<dbReference type="EMBL" id="VJXY01000030">
    <property type="protein sequence ID" value="MBD6618757.1"/>
    <property type="molecule type" value="Genomic_DNA"/>
</dbReference>
<evidence type="ECO:0000313" key="2">
    <source>
        <dbReference type="EMBL" id="MBD6618757.1"/>
    </source>
</evidence>
<sequence length="81" mass="8708">MKRTSCIIANISATAGAIVFGYFGVQYLGRNTMYGVGGGMIGLGTAAQLVQMKPRSVPQPTVTIYDFADLLAKNEPPKKRR</sequence>
<feature type="transmembrane region" description="Helical" evidence="1">
    <location>
        <begin position="7"/>
        <end position="25"/>
    </location>
</feature>
<keyword evidence="3" id="KW-1185">Reference proteome</keyword>
<comment type="caution">
    <text evidence="2">The sequence shown here is derived from an EMBL/GenBank/DDBJ whole genome shotgun (WGS) entry which is preliminary data.</text>
</comment>
<organism evidence="2 3">
    <name type="scientific">Komarekiella delphini-convector SJRDD-AB1</name>
    <dbReference type="NCBI Taxonomy" id="2593771"/>
    <lineage>
        <taxon>Bacteria</taxon>
        <taxon>Bacillati</taxon>
        <taxon>Cyanobacteriota</taxon>
        <taxon>Cyanophyceae</taxon>
        <taxon>Nostocales</taxon>
        <taxon>Nostocaceae</taxon>
        <taxon>Komarekiella</taxon>
        <taxon>Komarekiella delphini-convector</taxon>
    </lineage>
</organism>
<reference evidence="2" key="1">
    <citation type="submission" date="2019-07" db="EMBL/GenBank/DDBJ databases">
        <title>Toxilogical consequences of a new and cryptic species of cyanobacteria (Komarekiella delphini-convector) recovered from the epidermis of a bottlenose dolphin and 1500 ft. in the air.</title>
        <authorList>
            <person name="Brown A.O."/>
            <person name="Dvorak P."/>
            <person name="Villanueva C.D."/>
            <person name="Foss A.J."/>
            <person name="Garvey A.D."/>
            <person name="Gibson Q.A."/>
            <person name="Johansen J.R."/>
            <person name="Casamatta D.A."/>
        </authorList>
    </citation>
    <scope>NUCLEOTIDE SEQUENCE</scope>
    <source>
        <strain evidence="2">SJRDD-AB1</strain>
    </source>
</reference>
<keyword evidence="1" id="KW-1133">Transmembrane helix</keyword>
<evidence type="ECO:0000313" key="3">
    <source>
        <dbReference type="Proteomes" id="UP001165986"/>
    </source>
</evidence>
<gene>
    <name evidence="2" type="ORF">FNW02_23745</name>
</gene>
<evidence type="ECO:0000256" key="1">
    <source>
        <dbReference type="SAM" id="Phobius"/>
    </source>
</evidence>